<proteinExistence type="predicted"/>
<organism evidence="1 2">
    <name type="scientific">Heterorhabditis bacteriophora</name>
    <name type="common">Entomopathogenic nematode worm</name>
    <dbReference type="NCBI Taxonomy" id="37862"/>
    <lineage>
        <taxon>Eukaryota</taxon>
        <taxon>Metazoa</taxon>
        <taxon>Ecdysozoa</taxon>
        <taxon>Nematoda</taxon>
        <taxon>Chromadorea</taxon>
        <taxon>Rhabditida</taxon>
        <taxon>Rhabditina</taxon>
        <taxon>Rhabditomorpha</taxon>
        <taxon>Strongyloidea</taxon>
        <taxon>Heterorhabditidae</taxon>
        <taxon>Heterorhabditis</taxon>
    </lineage>
</organism>
<reference evidence="2" key="1">
    <citation type="submission" date="2016-11" db="UniProtKB">
        <authorList>
            <consortium name="WormBaseParasite"/>
        </authorList>
    </citation>
    <scope>IDENTIFICATION</scope>
</reference>
<dbReference type="Proteomes" id="UP000095283">
    <property type="component" value="Unplaced"/>
</dbReference>
<dbReference type="WBParaSite" id="Hba_15531">
    <property type="protein sequence ID" value="Hba_15531"/>
    <property type="gene ID" value="Hba_15531"/>
</dbReference>
<dbReference type="AlphaFoldDB" id="A0A1I7XDJ5"/>
<accession>A0A1I7XDJ5</accession>
<sequence length="37" mass="4031">MICYRHIVLSTGGFTVSFALSPTVASRHTPERGPPDE</sequence>
<protein>
    <submittedName>
        <fullName evidence="2">Uncharacterized protein</fullName>
    </submittedName>
</protein>
<name>A0A1I7XDJ5_HETBA</name>
<evidence type="ECO:0000313" key="1">
    <source>
        <dbReference type="Proteomes" id="UP000095283"/>
    </source>
</evidence>
<evidence type="ECO:0000313" key="2">
    <source>
        <dbReference type="WBParaSite" id="Hba_15531"/>
    </source>
</evidence>
<keyword evidence="1" id="KW-1185">Reference proteome</keyword>